<organism evidence="2 3">
    <name type="scientific">Bugula neritina</name>
    <name type="common">Brown bryozoan</name>
    <name type="synonym">Sertularia neritina</name>
    <dbReference type="NCBI Taxonomy" id="10212"/>
    <lineage>
        <taxon>Eukaryota</taxon>
        <taxon>Metazoa</taxon>
        <taxon>Spiralia</taxon>
        <taxon>Lophotrochozoa</taxon>
        <taxon>Bryozoa</taxon>
        <taxon>Gymnolaemata</taxon>
        <taxon>Cheilostomatida</taxon>
        <taxon>Flustrina</taxon>
        <taxon>Buguloidea</taxon>
        <taxon>Bugulidae</taxon>
        <taxon>Bugula</taxon>
    </lineage>
</organism>
<dbReference type="Proteomes" id="UP000593567">
    <property type="component" value="Unassembled WGS sequence"/>
</dbReference>
<evidence type="ECO:0000256" key="1">
    <source>
        <dbReference type="SAM" id="SignalP"/>
    </source>
</evidence>
<accession>A0A7J7J4G3</accession>
<reference evidence="2" key="1">
    <citation type="submission" date="2020-06" db="EMBL/GenBank/DDBJ databases">
        <title>Draft genome of Bugula neritina, a colonial animal packing powerful symbionts and potential medicines.</title>
        <authorList>
            <person name="Rayko M."/>
        </authorList>
    </citation>
    <scope>NUCLEOTIDE SEQUENCE [LARGE SCALE GENOMIC DNA]</scope>
    <source>
        <strain evidence="2">Kwan_BN1</strain>
    </source>
</reference>
<sequence length="444" mass="49511">MLYQATTLLIAVVLTCTANYVPGTHFQIATSHPSFVTLMPNGTTWNLLISRFNGFPFSKDYISIVRDIGSSEQEKHVEDISSSLHWPNEPGNIPERVFNRKSMIIIPSGFLVPTKGDGALTIYDLNDEEPYTGYTVTSDSEGEWFYHRAIWLDMDGDGRDDIVTCRAQKPIFGDESGEMLWFKQPAGEEPWKGTWKETILQKGSNSPDTFLIPVELTEGGATVQTIMTAGFFSKSLDIWWRKDEQKQWTSNNMNKRVIDDTEGATFDLLYADLNNDNIKDLLITYNKPANGTVFVYEFAGDPRSSKIEKNLIFSGLDPAKSGVGKGAPGGVKLAWPNTSNKTARPDIILSGDDNGRLYLLRSLPAANWTYSNFVLLDSSPGTLGAVAVGDIDNDNFTEIIAPSYDDGIVSILTYNPSKINQHGKHTHHSRNFLQKLIDWLKSIF</sequence>
<gene>
    <name evidence="2" type="ORF">EB796_020913</name>
</gene>
<feature type="chain" id="PRO_5029766752" evidence="1">
    <location>
        <begin position="24"/>
        <end position="444"/>
    </location>
</feature>
<dbReference type="OrthoDB" id="10022113at2759"/>
<name>A0A7J7J4G3_BUGNE</name>
<keyword evidence="3" id="KW-1185">Reference proteome</keyword>
<protein>
    <submittedName>
        <fullName evidence="2">Uncharacterized protein</fullName>
    </submittedName>
</protein>
<dbReference type="Gene3D" id="2.130.10.130">
    <property type="entry name" value="Integrin alpha, N-terminal"/>
    <property type="match status" value="1"/>
</dbReference>
<evidence type="ECO:0000313" key="3">
    <source>
        <dbReference type="Proteomes" id="UP000593567"/>
    </source>
</evidence>
<dbReference type="PANTHER" id="PTHR35836">
    <property type="entry name" value="VCBS REPEAT-CONTAINING PROTEIN"/>
    <property type="match status" value="1"/>
</dbReference>
<dbReference type="EMBL" id="VXIV02003146">
    <property type="protein sequence ID" value="KAF6020757.1"/>
    <property type="molecule type" value="Genomic_DNA"/>
</dbReference>
<comment type="caution">
    <text evidence="2">The sequence shown here is derived from an EMBL/GenBank/DDBJ whole genome shotgun (WGS) entry which is preliminary data.</text>
</comment>
<dbReference type="InterPro" id="IPR028994">
    <property type="entry name" value="Integrin_alpha_N"/>
</dbReference>
<feature type="signal peptide" evidence="1">
    <location>
        <begin position="1"/>
        <end position="23"/>
    </location>
</feature>
<keyword evidence="1" id="KW-0732">Signal</keyword>
<dbReference type="SUPFAM" id="SSF69318">
    <property type="entry name" value="Integrin alpha N-terminal domain"/>
    <property type="match status" value="1"/>
</dbReference>
<evidence type="ECO:0000313" key="2">
    <source>
        <dbReference type="EMBL" id="KAF6020757.1"/>
    </source>
</evidence>
<dbReference type="AlphaFoldDB" id="A0A7J7J4G3"/>
<dbReference type="PANTHER" id="PTHR35836:SF1">
    <property type="entry name" value="VCBS REPEAT-CONTAINING PROTEIN"/>
    <property type="match status" value="1"/>
</dbReference>
<proteinExistence type="predicted"/>